<dbReference type="InterPro" id="IPR012338">
    <property type="entry name" value="Beta-lactam/transpept-like"/>
</dbReference>
<dbReference type="Pfam" id="PF00144">
    <property type="entry name" value="Beta-lactamase"/>
    <property type="match status" value="1"/>
</dbReference>
<dbReference type="PANTHER" id="PTHR46825">
    <property type="entry name" value="D-ALANYL-D-ALANINE-CARBOXYPEPTIDASE/ENDOPEPTIDASE AMPH"/>
    <property type="match status" value="1"/>
</dbReference>
<dbReference type="RefSeq" id="WP_068687389.1">
    <property type="nucleotide sequence ID" value="NZ_LYPA01000080.1"/>
</dbReference>
<dbReference type="SUPFAM" id="SSF56601">
    <property type="entry name" value="beta-lactamase/transpeptidase-like"/>
    <property type="match status" value="1"/>
</dbReference>
<comment type="caution">
    <text evidence="5">The sequence shown here is derived from an EMBL/GenBank/DDBJ whole genome shotgun (WGS) entry which is preliminary data.</text>
</comment>
<dbReference type="InterPro" id="IPR050491">
    <property type="entry name" value="AmpC-like"/>
</dbReference>
<comment type="subcellular location">
    <subcellularLocation>
        <location evidence="1">Membrane</location>
    </subcellularLocation>
</comment>
<keyword evidence="3" id="KW-1133">Transmembrane helix</keyword>
<dbReference type="GO" id="GO:0016020">
    <property type="term" value="C:membrane"/>
    <property type="evidence" value="ECO:0007669"/>
    <property type="project" value="UniProtKB-SubCell"/>
</dbReference>
<evidence type="ECO:0000313" key="6">
    <source>
        <dbReference type="Proteomes" id="UP000092024"/>
    </source>
</evidence>
<dbReference type="AlphaFoldDB" id="A0A1A5YA76"/>
<dbReference type="InterPro" id="IPR001466">
    <property type="entry name" value="Beta-lactam-related"/>
</dbReference>
<keyword evidence="6" id="KW-1185">Reference proteome</keyword>
<feature type="transmembrane region" description="Helical" evidence="3">
    <location>
        <begin position="381"/>
        <end position="402"/>
    </location>
</feature>
<evidence type="ECO:0000256" key="3">
    <source>
        <dbReference type="SAM" id="Phobius"/>
    </source>
</evidence>
<accession>A0A1A5YA76</accession>
<dbReference type="GO" id="GO:0016787">
    <property type="term" value="F:hydrolase activity"/>
    <property type="evidence" value="ECO:0007669"/>
    <property type="project" value="UniProtKB-KW"/>
</dbReference>
<evidence type="ECO:0000313" key="5">
    <source>
        <dbReference type="EMBL" id="OBR62531.1"/>
    </source>
</evidence>
<feature type="transmembrane region" description="Helical" evidence="3">
    <location>
        <begin position="454"/>
        <end position="481"/>
    </location>
</feature>
<keyword evidence="3" id="KW-0812">Transmembrane</keyword>
<dbReference type="PANTHER" id="PTHR46825:SF11">
    <property type="entry name" value="PENICILLIN-BINDING PROTEIN 4"/>
    <property type="match status" value="1"/>
</dbReference>
<evidence type="ECO:0000256" key="2">
    <source>
        <dbReference type="ARBA" id="ARBA00023136"/>
    </source>
</evidence>
<proteinExistence type="predicted"/>
<dbReference type="STRING" id="1844972.A7K91_01905"/>
<evidence type="ECO:0000259" key="4">
    <source>
        <dbReference type="Pfam" id="PF00144"/>
    </source>
</evidence>
<dbReference type="Gene3D" id="3.40.710.10">
    <property type="entry name" value="DD-peptidase/beta-lactamase superfamily"/>
    <property type="match status" value="1"/>
</dbReference>
<keyword evidence="5" id="KW-0378">Hydrolase</keyword>
<sequence>MLSIMLLAAPGFFPHHASAETGDKLQKISRFIEVQQSISKIPGLSVVLVEKGETILQQGFGLADVQSKKPVTSETLFEIGSTTKAFTALAILQLEEQGLLHRSDDVSAYIPWMKLSYKGEQQPITLNHLLHHTSGIPYSSIGRIPETNAADALEATVKTLLEKPLNRLPGSSYEYATINYDVLGLIIENVSKMPYDEYVKQYILEPLEMTDTYVGLHQLNESHLTKMAVGYKIGFMKPRVLKSPVYRGNIPAGYLVTNGEDIAKWLKLQAGGKESSAFNPAILRASHTPDETVKPLAPDSYYAAGWIVENRNGVSYISHAGENPNFSSYIVLKPDEQVGIAVLANMNSTFPTAIGEGVMRIWEDQEGAPDHSDFYLTFDRILTVVNIVIICLGISGIIAIAVMCKKVASRKRKWTRPTRARTVIFNLFTLLVAAIVIMTPQLSLGGLPLPVIKVWAPVSVAVTLYSALAVLIIAWICRVFFLFTRNIRKP</sequence>
<protein>
    <submittedName>
        <fullName evidence="5">Serine hydrolase</fullName>
    </submittedName>
</protein>
<evidence type="ECO:0000256" key="1">
    <source>
        <dbReference type="ARBA" id="ARBA00004370"/>
    </source>
</evidence>
<dbReference type="Proteomes" id="UP000092024">
    <property type="component" value="Unassembled WGS sequence"/>
</dbReference>
<gene>
    <name evidence="5" type="ORF">A7K91_01905</name>
</gene>
<keyword evidence="2 3" id="KW-0472">Membrane</keyword>
<feature type="domain" description="Beta-lactamase-related" evidence="4">
    <location>
        <begin position="38"/>
        <end position="349"/>
    </location>
</feature>
<reference evidence="5 6" key="1">
    <citation type="submission" date="2016-05" db="EMBL/GenBank/DDBJ databases">
        <title>Paenibacillus oryzae. sp. nov., isolated from the rice root.</title>
        <authorList>
            <person name="Zhang J."/>
            <person name="Zhang X."/>
        </authorList>
    </citation>
    <scope>NUCLEOTIDE SEQUENCE [LARGE SCALE GENOMIC DNA]</scope>
    <source>
        <strain evidence="5 6">1DrF-4</strain>
    </source>
</reference>
<dbReference type="EMBL" id="LYPA01000080">
    <property type="protein sequence ID" value="OBR62531.1"/>
    <property type="molecule type" value="Genomic_DNA"/>
</dbReference>
<feature type="transmembrane region" description="Helical" evidence="3">
    <location>
        <begin position="423"/>
        <end position="442"/>
    </location>
</feature>
<name>A0A1A5YA76_9BACL</name>
<organism evidence="5 6">
    <name type="scientific">Paenibacillus oryzae</name>
    <dbReference type="NCBI Taxonomy" id="1844972"/>
    <lineage>
        <taxon>Bacteria</taxon>
        <taxon>Bacillati</taxon>
        <taxon>Bacillota</taxon>
        <taxon>Bacilli</taxon>
        <taxon>Bacillales</taxon>
        <taxon>Paenibacillaceae</taxon>
        <taxon>Paenibacillus</taxon>
    </lineage>
</organism>